<proteinExistence type="predicted"/>
<organism evidence="2 3">
    <name type="scientific">Sinorhizobium sojae CCBAU 05684</name>
    <dbReference type="NCBI Taxonomy" id="716928"/>
    <lineage>
        <taxon>Bacteria</taxon>
        <taxon>Pseudomonadati</taxon>
        <taxon>Pseudomonadota</taxon>
        <taxon>Alphaproteobacteria</taxon>
        <taxon>Hyphomicrobiales</taxon>
        <taxon>Rhizobiaceae</taxon>
        <taxon>Sinorhizobium/Ensifer group</taxon>
        <taxon>Sinorhizobium</taxon>
    </lineage>
</organism>
<accession>A0A249PI29</accession>
<dbReference type="Proteomes" id="UP000217211">
    <property type="component" value="Plasmid pSJ05684b"/>
</dbReference>
<protein>
    <submittedName>
        <fullName evidence="2">Uncharacterized protein</fullName>
    </submittedName>
</protein>
<geneLocation type="plasmid" evidence="3">
    <name>psj05684b</name>
</geneLocation>
<reference evidence="2 3" key="1">
    <citation type="submission" date="2017-08" db="EMBL/GenBank/DDBJ databases">
        <title>Multipartite genome sequences of Sinorhizobium species nodulating soybeans.</title>
        <authorList>
            <person name="Tian C.F."/>
        </authorList>
    </citation>
    <scope>NUCLEOTIDE SEQUENCE [LARGE SCALE GENOMIC DNA]</scope>
    <source>
        <strain evidence="2 3">CCBAU 05684</strain>
        <plasmid evidence="3">psj05684b</plasmid>
    </source>
</reference>
<feature type="region of interest" description="Disordered" evidence="1">
    <location>
        <begin position="339"/>
        <end position="379"/>
    </location>
</feature>
<keyword evidence="2" id="KW-0614">Plasmid</keyword>
<dbReference type="AlphaFoldDB" id="A0A249PI29"/>
<dbReference type="EMBL" id="CP023068">
    <property type="protein sequence ID" value="ASY65590.1"/>
    <property type="molecule type" value="Genomic_DNA"/>
</dbReference>
<name>A0A249PI29_9HYPH</name>
<evidence type="ECO:0000313" key="2">
    <source>
        <dbReference type="EMBL" id="ASY65590.1"/>
    </source>
</evidence>
<evidence type="ECO:0000313" key="3">
    <source>
        <dbReference type="Proteomes" id="UP000217211"/>
    </source>
</evidence>
<keyword evidence="3" id="KW-1185">Reference proteome</keyword>
<evidence type="ECO:0000256" key="1">
    <source>
        <dbReference type="SAM" id="MobiDB-lite"/>
    </source>
</evidence>
<dbReference type="KEGG" id="esj:SJ05684_b46080"/>
<gene>
    <name evidence="2" type="ORF">SJ05684_b46080</name>
</gene>
<sequence length="379" mass="40628">MNIAVSGACYILRRCQSAVNSSHCTRPSIGSTPLPRVRSNLKTPMPHQARGVFLGGVLHRSTITVSGASLMNGCREHCGISIGCEAVEKTVSAGAPERLQATSTTRRVRRIPRLGRRRVVQAGAIAVAHDRCAFRAAHSPVAARFRRCSSIGQRTGQNVVAVRTVTAAGDDFSLFVECRLLGYVIAIAMKRSDVVRDLFAFGIVPGTCPDTILGILAISGEISSPSLASRTAGRRQRATMGIGARKSSEVPAFPRICAGNEEAHRRVLGTGCDDRTGQCDRDESEPAFHGVPPIGYSNSSVLRGTAAVKSKSREDEGMLPRRRLDGCFHRQLALDSASQKAHEVQCHTPRKPPGGPAFAGEERPRSQLTLGTEELCSEL</sequence>